<dbReference type="PROSITE" id="PS52048">
    <property type="entry name" value="UCH_DOMAIN"/>
    <property type="match status" value="1"/>
</dbReference>
<dbReference type="PANTHER" id="PTHR10589:SF17">
    <property type="entry name" value="UBIQUITIN CARBOXYL-TERMINAL HYDROLASE"/>
    <property type="match status" value="1"/>
</dbReference>
<dbReference type="AlphaFoldDB" id="A0AAD9ZFA2"/>
<dbReference type="GO" id="GO:0006511">
    <property type="term" value="P:ubiquitin-dependent protein catabolic process"/>
    <property type="evidence" value="ECO:0007669"/>
    <property type="project" value="UniProtKB-UniRule"/>
</dbReference>
<evidence type="ECO:0000256" key="2">
    <source>
        <dbReference type="ARBA" id="ARBA00009326"/>
    </source>
</evidence>
<dbReference type="InterPro" id="IPR036959">
    <property type="entry name" value="Peptidase_C12_UCH_sf"/>
</dbReference>
<dbReference type="InterPro" id="IPR038765">
    <property type="entry name" value="Papain-like_cys_pep_sf"/>
</dbReference>
<feature type="active site" description="Proton donor" evidence="8">
    <location>
        <position position="173"/>
    </location>
</feature>
<dbReference type="PROSITE" id="PS50005">
    <property type="entry name" value="TPR"/>
    <property type="match status" value="1"/>
</dbReference>
<accession>A0AAD9ZFA2</accession>
<dbReference type="GO" id="GO:0005737">
    <property type="term" value="C:cytoplasm"/>
    <property type="evidence" value="ECO:0007669"/>
    <property type="project" value="TreeGrafter"/>
</dbReference>
<keyword evidence="4 8" id="KW-0833">Ubl conjugation pathway</keyword>
<dbReference type="EC" id="3.4.19.12" evidence="9"/>
<comment type="similarity">
    <text evidence="2 8 9">Belongs to the peptidase C12 family.</text>
</comment>
<evidence type="ECO:0000256" key="4">
    <source>
        <dbReference type="ARBA" id="ARBA00022786"/>
    </source>
</evidence>
<proteinExistence type="inferred from homology"/>
<feature type="site" description="Transition state stabilizer" evidence="8">
    <location>
        <position position="92"/>
    </location>
</feature>
<dbReference type="PANTHER" id="PTHR10589">
    <property type="entry name" value="UBIQUITIN CARBOXYL-TERMINAL HYDROLASE"/>
    <property type="match status" value="1"/>
</dbReference>
<organism evidence="11 12">
    <name type="scientific">Lepraria neglecta</name>
    <dbReference type="NCBI Taxonomy" id="209136"/>
    <lineage>
        <taxon>Eukaryota</taxon>
        <taxon>Fungi</taxon>
        <taxon>Dikarya</taxon>
        <taxon>Ascomycota</taxon>
        <taxon>Pezizomycotina</taxon>
        <taxon>Lecanoromycetes</taxon>
        <taxon>OSLEUM clade</taxon>
        <taxon>Lecanoromycetidae</taxon>
        <taxon>Lecanorales</taxon>
        <taxon>Lecanorineae</taxon>
        <taxon>Stereocaulaceae</taxon>
        <taxon>Lepraria</taxon>
    </lineage>
</organism>
<reference evidence="11" key="1">
    <citation type="submission" date="2022-11" db="EMBL/GenBank/DDBJ databases">
        <title>Chromosomal genome sequence assembly and mating type (MAT) locus characterization of the leprose asexual lichenized fungus Lepraria neglecta (Nyl.) Erichsen.</title>
        <authorList>
            <person name="Allen J.L."/>
            <person name="Pfeffer B."/>
        </authorList>
    </citation>
    <scope>NUCLEOTIDE SEQUENCE</scope>
    <source>
        <strain evidence="11">Allen 5258</strain>
    </source>
</reference>
<evidence type="ECO:0000256" key="9">
    <source>
        <dbReference type="RuleBase" id="RU361215"/>
    </source>
</evidence>
<evidence type="ECO:0000259" key="10">
    <source>
        <dbReference type="PROSITE" id="PS52048"/>
    </source>
</evidence>
<dbReference type="EMBL" id="JASNWA010000003">
    <property type="protein sequence ID" value="KAK3177935.1"/>
    <property type="molecule type" value="Genomic_DNA"/>
</dbReference>
<evidence type="ECO:0000256" key="6">
    <source>
        <dbReference type="ARBA" id="ARBA00022807"/>
    </source>
</evidence>
<evidence type="ECO:0000256" key="3">
    <source>
        <dbReference type="ARBA" id="ARBA00022670"/>
    </source>
</evidence>
<gene>
    <name evidence="11" type="ORF">OEA41_000067</name>
</gene>
<dbReference type="CDD" id="cd09616">
    <property type="entry name" value="Peptidase_C12_UCH_L1_L3"/>
    <property type="match status" value="1"/>
</dbReference>
<keyword evidence="12" id="KW-1185">Reference proteome</keyword>
<protein>
    <recommendedName>
        <fullName evidence="9">Ubiquitin carboxyl-terminal hydrolase</fullName>
        <ecNumber evidence="9">3.4.19.12</ecNumber>
    </recommendedName>
</protein>
<sequence>MPYTKHYIPLECNPEVFTDLIHQIGVSTAVEFQDVYSLEDPVLLASITRPVLALILVSSTSGDYEGKLAAREAARSKNDGREDGDDMIWFKQTIHNACGLYAILHAVCNGEARNTLVPDSTVAELLKTCLPLSKLDRAKTLEDSGALETAHRAAALQGDSKVPENAEDEVDYHYVCLVKSSANHHLYELDGDLEGPMDHGIVGLGEDMLGESGLDFVRKYIQERMDDDIGFSLLALEQRQPDQHRFTTGLLLVNKQINVEASEILYLRNTRFRITMDRRVHRELENRLNYQKFERNVKLNEADFTREAALDMAVRIHNDKFKAEEHTFIVSSFGLPQLCRGFTADRRTSVLALELDMKIPGEGARWDQKSLLECFVETRGLGSLKISSRLAKLVRDLEEGLREQLAATKKPLGTFDELLNRASTSQSRGLRQLELKNTFACRSQVAQAEAYYYLGLMHVADGVENAAAYSFLHALLLNPGYGEADEAVDEMRERVSDGINLKHIIVQHNIDNILKPFGHQTQDQMPLGDRETKKIIGGFIGNIRELDREYEDNDYSFVSRTMAQAGF</sequence>
<dbReference type="InterPro" id="IPR019734">
    <property type="entry name" value="TPR_rpt"/>
</dbReference>
<evidence type="ECO:0000313" key="12">
    <source>
        <dbReference type="Proteomes" id="UP001276659"/>
    </source>
</evidence>
<evidence type="ECO:0000256" key="5">
    <source>
        <dbReference type="ARBA" id="ARBA00022801"/>
    </source>
</evidence>
<evidence type="ECO:0000256" key="7">
    <source>
        <dbReference type="PROSITE-ProRule" id="PRU00339"/>
    </source>
</evidence>
<evidence type="ECO:0000256" key="1">
    <source>
        <dbReference type="ARBA" id="ARBA00000707"/>
    </source>
</evidence>
<feature type="site" description="Important for enzyme activity" evidence="8">
    <location>
        <position position="190"/>
    </location>
</feature>
<name>A0AAD9ZFA2_9LECA</name>
<dbReference type="PRINTS" id="PR00707">
    <property type="entry name" value="UBCTHYDRLASE"/>
</dbReference>
<dbReference type="SUPFAM" id="SSF54001">
    <property type="entry name" value="Cysteine proteinases"/>
    <property type="match status" value="1"/>
</dbReference>
<feature type="domain" description="UCH catalytic" evidence="10">
    <location>
        <begin position="6"/>
        <end position="238"/>
    </location>
</feature>
<dbReference type="Gene3D" id="3.40.532.10">
    <property type="entry name" value="Peptidase C12, ubiquitin carboxyl-terminal hydrolase"/>
    <property type="match status" value="1"/>
</dbReference>
<keyword evidence="5 8" id="KW-0378">Hydrolase</keyword>
<keyword evidence="3 8" id="KW-0645">Protease</keyword>
<comment type="catalytic activity">
    <reaction evidence="1 8 9">
        <text>Thiol-dependent hydrolysis of ester, thioester, amide, peptide and isopeptide bonds formed by the C-terminal Gly of ubiquitin (a 76-residue protein attached to proteins as an intracellular targeting signal).</text>
        <dbReference type="EC" id="3.4.19.12"/>
    </reaction>
</comment>
<evidence type="ECO:0000256" key="8">
    <source>
        <dbReference type="PROSITE-ProRule" id="PRU01393"/>
    </source>
</evidence>
<evidence type="ECO:0000313" key="11">
    <source>
        <dbReference type="EMBL" id="KAK3177935.1"/>
    </source>
</evidence>
<dbReference type="Proteomes" id="UP001276659">
    <property type="component" value="Unassembled WGS sequence"/>
</dbReference>
<comment type="caution">
    <text evidence="11">The sequence shown here is derived from an EMBL/GenBank/DDBJ whole genome shotgun (WGS) entry which is preliminary data.</text>
</comment>
<feature type="repeat" description="TPR" evidence="7">
    <location>
        <begin position="448"/>
        <end position="481"/>
    </location>
</feature>
<dbReference type="InterPro" id="IPR001578">
    <property type="entry name" value="Peptidase_C12_UCH"/>
</dbReference>
<keyword evidence="7" id="KW-0802">TPR repeat</keyword>
<dbReference type="GO" id="GO:0004843">
    <property type="term" value="F:cysteine-type deubiquitinase activity"/>
    <property type="evidence" value="ECO:0007669"/>
    <property type="project" value="UniProtKB-UniRule"/>
</dbReference>
<feature type="active site" description="Nucleophile" evidence="8">
    <location>
        <position position="98"/>
    </location>
</feature>
<keyword evidence="6 8" id="KW-0788">Thiol protease</keyword>
<dbReference type="GO" id="GO:0016579">
    <property type="term" value="P:protein deubiquitination"/>
    <property type="evidence" value="ECO:0007669"/>
    <property type="project" value="TreeGrafter"/>
</dbReference>
<dbReference type="Pfam" id="PF01088">
    <property type="entry name" value="Peptidase_C12"/>
    <property type="match status" value="1"/>
</dbReference>